<gene>
    <name evidence="6" type="ORF">M9Y10_043561</name>
</gene>
<feature type="repeat" description="TPR" evidence="4">
    <location>
        <begin position="317"/>
        <end position="350"/>
    </location>
</feature>
<keyword evidence="3" id="KW-0256">Endoplasmic reticulum</keyword>
<dbReference type="SUPFAM" id="SSF48452">
    <property type="entry name" value="TPR-like"/>
    <property type="match status" value="1"/>
</dbReference>
<dbReference type="SUPFAM" id="SSF46565">
    <property type="entry name" value="Chaperone J-domain"/>
    <property type="match status" value="1"/>
</dbReference>
<dbReference type="PRINTS" id="PR00625">
    <property type="entry name" value="JDOMAIN"/>
</dbReference>
<protein>
    <recommendedName>
        <fullName evidence="5">J domain-containing protein</fullName>
    </recommendedName>
</protein>
<dbReference type="SMART" id="SM00028">
    <property type="entry name" value="TPR"/>
    <property type="match status" value="2"/>
</dbReference>
<dbReference type="PROSITE" id="PS50005">
    <property type="entry name" value="TPR"/>
    <property type="match status" value="1"/>
</dbReference>
<dbReference type="Proteomes" id="UP001470230">
    <property type="component" value="Unassembled WGS sequence"/>
</dbReference>
<dbReference type="Pfam" id="PF00226">
    <property type="entry name" value="DnaJ"/>
    <property type="match status" value="1"/>
</dbReference>
<dbReference type="InterPro" id="IPR019734">
    <property type="entry name" value="TPR_rpt"/>
</dbReference>
<evidence type="ECO:0000256" key="3">
    <source>
        <dbReference type="ARBA" id="ARBA00022824"/>
    </source>
</evidence>
<evidence type="ECO:0000259" key="5">
    <source>
        <dbReference type="PROSITE" id="PS50076"/>
    </source>
</evidence>
<sequence>MINCFIFFCIFGSSVDPNRLRRIEHLMAFHQFWNAYSDLTTIISQEPKPIDNKLYRLRAQCTLNMAMITECLHDCKKILNNSPSRDDKKFAYLITARAHIQVGEFDEAMESAIEAGDNQLQNNCDQLMRLVDNANSKYEEGQLGEAARILDTLLQNAPKAKDLILKRANIAFLSLDYNRFKQLTKDYEKEFSGDATFVYRRAVVTFCDGQMGAAMNGVRKAMSLRGAPKNCSATLKAIEKVNKHYPIAERFLQNNDIESAQRELNITKEASGNYCPADSVLIKQIKSFELKIMKAQHTPEELLEILNDMLDKDPNNVDFMLERGDVNLELKEYDAALFDYQNAQRHRPNDSRAQKGISKAQELKKKANYVDHYEILGIEKTATIVEIKTAYKKLVRQWHPDRYGDPAKKKEAEAKMKKINQAYDILGDEQKRRLYDSGQDPDAPNQGPNFDFNPFDLFFNHGGGGGGRTFQFGGGNGFHFEFRF</sequence>
<dbReference type="InterPro" id="IPR001623">
    <property type="entry name" value="DnaJ_domain"/>
</dbReference>
<dbReference type="Gene3D" id="1.25.40.10">
    <property type="entry name" value="Tetratricopeptide repeat domain"/>
    <property type="match status" value="1"/>
</dbReference>
<accession>A0ABR2K168</accession>
<keyword evidence="2" id="KW-0732">Signal</keyword>
<evidence type="ECO:0000256" key="1">
    <source>
        <dbReference type="ARBA" id="ARBA00004240"/>
    </source>
</evidence>
<feature type="domain" description="J" evidence="5">
    <location>
        <begin position="371"/>
        <end position="439"/>
    </location>
</feature>
<dbReference type="CDD" id="cd06257">
    <property type="entry name" value="DnaJ"/>
    <property type="match status" value="1"/>
</dbReference>
<name>A0ABR2K168_9EUKA</name>
<proteinExistence type="predicted"/>
<keyword evidence="4" id="KW-0802">TPR repeat</keyword>
<dbReference type="PANTHER" id="PTHR44140:SF2">
    <property type="entry name" value="LD25575P"/>
    <property type="match status" value="1"/>
</dbReference>
<dbReference type="InterPro" id="IPR051727">
    <property type="entry name" value="DnaJ_C3_Co-chaperones"/>
</dbReference>
<comment type="subcellular location">
    <subcellularLocation>
        <location evidence="1">Endoplasmic reticulum</location>
    </subcellularLocation>
</comment>
<dbReference type="SMART" id="SM00271">
    <property type="entry name" value="DnaJ"/>
    <property type="match status" value="1"/>
</dbReference>
<dbReference type="InterPro" id="IPR011990">
    <property type="entry name" value="TPR-like_helical_dom_sf"/>
</dbReference>
<dbReference type="PROSITE" id="PS50076">
    <property type="entry name" value="DNAJ_2"/>
    <property type="match status" value="1"/>
</dbReference>
<comment type="caution">
    <text evidence="6">The sequence shown here is derived from an EMBL/GenBank/DDBJ whole genome shotgun (WGS) entry which is preliminary data.</text>
</comment>
<keyword evidence="7" id="KW-1185">Reference proteome</keyword>
<evidence type="ECO:0000256" key="2">
    <source>
        <dbReference type="ARBA" id="ARBA00022729"/>
    </source>
</evidence>
<reference evidence="6 7" key="1">
    <citation type="submission" date="2024-04" db="EMBL/GenBank/DDBJ databases">
        <title>Tritrichomonas musculus Genome.</title>
        <authorList>
            <person name="Alves-Ferreira E."/>
            <person name="Grigg M."/>
            <person name="Lorenzi H."/>
            <person name="Galac M."/>
        </authorList>
    </citation>
    <scope>NUCLEOTIDE SEQUENCE [LARGE SCALE GENOMIC DNA]</scope>
    <source>
        <strain evidence="6 7">EAF2021</strain>
    </source>
</reference>
<dbReference type="InterPro" id="IPR036869">
    <property type="entry name" value="J_dom_sf"/>
</dbReference>
<dbReference type="EMBL" id="JAPFFF010000008">
    <property type="protein sequence ID" value="KAK8884451.1"/>
    <property type="molecule type" value="Genomic_DNA"/>
</dbReference>
<evidence type="ECO:0000256" key="4">
    <source>
        <dbReference type="PROSITE-ProRule" id="PRU00339"/>
    </source>
</evidence>
<dbReference type="Gene3D" id="1.10.287.110">
    <property type="entry name" value="DnaJ domain"/>
    <property type="match status" value="1"/>
</dbReference>
<evidence type="ECO:0000313" key="6">
    <source>
        <dbReference type="EMBL" id="KAK8884451.1"/>
    </source>
</evidence>
<organism evidence="6 7">
    <name type="scientific">Tritrichomonas musculus</name>
    <dbReference type="NCBI Taxonomy" id="1915356"/>
    <lineage>
        <taxon>Eukaryota</taxon>
        <taxon>Metamonada</taxon>
        <taxon>Parabasalia</taxon>
        <taxon>Tritrichomonadida</taxon>
        <taxon>Tritrichomonadidae</taxon>
        <taxon>Tritrichomonas</taxon>
    </lineage>
</organism>
<evidence type="ECO:0000313" key="7">
    <source>
        <dbReference type="Proteomes" id="UP001470230"/>
    </source>
</evidence>
<dbReference type="PANTHER" id="PTHR44140">
    <property type="entry name" value="LD25575P"/>
    <property type="match status" value="1"/>
</dbReference>